<dbReference type="GO" id="GO:0008270">
    <property type="term" value="F:zinc ion binding"/>
    <property type="evidence" value="ECO:0007669"/>
    <property type="project" value="InterPro"/>
</dbReference>
<feature type="region of interest" description="Disordered" evidence="5">
    <location>
        <begin position="1"/>
        <end position="42"/>
    </location>
</feature>
<dbReference type="OrthoDB" id="6499288at2759"/>
<evidence type="ECO:0000313" key="8">
    <source>
        <dbReference type="EMBL" id="CAF4418786.1"/>
    </source>
</evidence>
<dbReference type="Proteomes" id="UP000663829">
    <property type="component" value="Unassembled WGS sequence"/>
</dbReference>
<dbReference type="InterPro" id="IPR008974">
    <property type="entry name" value="TRAF-like"/>
</dbReference>
<dbReference type="FunFam" id="2.60.210.10:FF:000001">
    <property type="entry name" value="TNF receptor-associated factor"/>
    <property type="match status" value="1"/>
</dbReference>
<name>A0A815XH96_9BILA</name>
<evidence type="ECO:0000259" key="6">
    <source>
        <dbReference type="PROSITE" id="PS50144"/>
    </source>
</evidence>
<accession>A0A815XH96</accession>
<dbReference type="PROSITE" id="PS50144">
    <property type="entry name" value="MATH"/>
    <property type="match status" value="1"/>
</dbReference>
<dbReference type="PIRSF" id="PIRSF015614">
    <property type="entry name" value="TRAF"/>
    <property type="match status" value="1"/>
</dbReference>
<dbReference type="InterPro" id="IPR012227">
    <property type="entry name" value="TNF_rcpt-assoc_TRAF_met"/>
</dbReference>
<dbReference type="GO" id="GO:0043122">
    <property type="term" value="P:regulation of canonical NF-kappaB signal transduction"/>
    <property type="evidence" value="ECO:0007669"/>
    <property type="project" value="TreeGrafter"/>
</dbReference>
<dbReference type="CDD" id="cd00270">
    <property type="entry name" value="MATH_TRAF_C"/>
    <property type="match status" value="1"/>
</dbReference>
<feature type="compositionally biased region" description="Polar residues" evidence="5">
    <location>
        <begin position="7"/>
        <end position="21"/>
    </location>
</feature>
<dbReference type="SMART" id="SM00061">
    <property type="entry name" value="MATH"/>
    <property type="match status" value="1"/>
</dbReference>
<protein>
    <recommendedName>
        <fullName evidence="6">MATH domain-containing protein</fullName>
    </recommendedName>
</protein>
<keyword evidence="2" id="KW-0053">Apoptosis</keyword>
<feature type="domain" description="MATH" evidence="6">
    <location>
        <begin position="228"/>
        <end position="375"/>
    </location>
</feature>
<evidence type="ECO:0000256" key="1">
    <source>
        <dbReference type="ARBA" id="ARBA00022499"/>
    </source>
</evidence>
<dbReference type="InterPro" id="IPR049342">
    <property type="entry name" value="TRAF1-6_MATH_dom"/>
</dbReference>
<dbReference type="PANTHER" id="PTHR10131:SF138">
    <property type="entry name" value="RE66324P"/>
    <property type="match status" value="1"/>
</dbReference>
<keyword evidence="9" id="KW-1185">Reference proteome</keyword>
<dbReference type="GO" id="GO:0006915">
    <property type="term" value="P:apoptotic process"/>
    <property type="evidence" value="ECO:0007669"/>
    <property type="project" value="UniProtKB-KW"/>
</dbReference>
<evidence type="ECO:0000256" key="4">
    <source>
        <dbReference type="ARBA" id="ARBA00023054"/>
    </source>
</evidence>
<dbReference type="SUPFAM" id="SSF49599">
    <property type="entry name" value="TRAF domain-like"/>
    <property type="match status" value="1"/>
</dbReference>
<proteinExistence type="predicted"/>
<dbReference type="Gene3D" id="2.60.210.10">
    <property type="entry name" value="Apoptosis, Tumor Necrosis Factor Receptor Associated Protein 2, Chain A"/>
    <property type="match status" value="1"/>
</dbReference>
<dbReference type="PANTHER" id="PTHR10131">
    <property type="entry name" value="TNF RECEPTOR ASSOCIATED FACTOR"/>
    <property type="match status" value="1"/>
</dbReference>
<organism evidence="7 9">
    <name type="scientific">Didymodactylos carnosus</name>
    <dbReference type="NCBI Taxonomy" id="1234261"/>
    <lineage>
        <taxon>Eukaryota</taxon>
        <taxon>Metazoa</taxon>
        <taxon>Spiralia</taxon>
        <taxon>Gnathifera</taxon>
        <taxon>Rotifera</taxon>
        <taxon>Eurotatoria</taxon>
        <taxon>Bdelloidea</taxon>
        <taxon>Philodinida</taxon>
        <taxon>Philodinidae</taxon>
        <taxon>Didymodactylos</taxon>
    </lineage>
</organism>
<dbReference type="InterPro" id="IPR002083">
    <property type="entry name" value="MATH/TRAF_dom"/>
</dbReference>
<evidence type="ECO:0000256" key="5">
    <source>
        <dbReference type="SAM" id="MobiDB-lite"/>
    </source>
</evidence>
<dbReference type="GO" id="GO:0009898">
    <property type="term" value="C:cytoplasmic side of plasma membrane"/>
    <property type="evidence" value="ECO:0007669"/>
    <property type="project" value="TreeGrafter"/>
</dbReference>
<evidence type="ECO:0000256" key="2">
    <source>
        <dbReference type="ARBA" id="ARBA00022703"/>
    </source>
</evidence>
<dbReference type="GO" id="GO:0007165">
    <property type="term" value="P:signal transduction"/>
    <property type="evidence" value="ECO:0007669"/>
    <property type="project" value="InterPro"/>
</dbReference>
<dbReference type="Pfam" id="PF21355">
    <property type="entry name" value="TRAF-mep_MATH"/>
    <property type="match status" value="1"/>
</dbReference>
<reference evidence="7" key="1">
    <citation type="submission" date="2021-02" db="EMBL/GenBank/DDBJ databases">
        <authorList>
            <person name="Nowell W R."/>
        </authorList>
    </citation>
    <scope>NUCLEOTIDE SEQUENCE</scope>
</reference>
<dbReference type="Proteomes" id="UP000681722">
    <property type="component" value="Unassembled WGS sequence"/>
</dbReference>
<evidence type="ECO:0000313" key="7">
    <source>
        <dbReference type="EMBL" id="CAF1557487.1"/>
    </source>
</evidence>
<evidence type="ECO:0000256" key="3">
    <source>
        <dbReference type="ARBA" id="ARBA00022843"/>
    </source>
</evidence>
<dbReference type="GO" id="GO:0005164">
    <property type="term" value="F:tumor necrosis factor receptor binding"/>
    <property type="evidence" value="ECO:0007669"/>
    <property type="project" value="TreeGrafter"/>
</dbReference>
<dbReference type="EMBL" id="CAJOBC010093652">
    <property type="protein sequence ID" value="CAF4418786.1"/>
    <property type="molecule type" value="Genomic_DNA"/>
</dbReference>
<sequence>MKPHNAVASNVYDNAQESGYETQEKPHPHQQQASVHTSDDCDNKKRKCSSLEEHTFVSSTDPLIPCVLAHWGCRDKIRRSEVHEHCLTKLHQNCLLLCIHHYVLTIHAGMNNIQISADRSKPTKTDSDLSYTESISDLYEQNTQLYETLTILTGGIQTLMQDATRSTNDFAYLTSSVNQYCQEKVKLQQAVEEQGVQLRNIQMNQDIIQHELTLAKQTMNNSQQANYDGTFIWKITDVAKLKISAESGRQPSIYSPPFYSSFNGYKMCMRLYLNGDGLARSTHISLFFVLMRGEYDAILKWPFHFKVTFCLFDQSGQQRHIIDSFRPDVKSDSFQMPKTSMNVASGIPKFCPLPMLMQDENNYIKSDTMFIKCIVDFGEIPKMILPYTLSLNIGLPDYVQKHMIKTEIERRNQLSSQSQTINLPSTFQSCA</sequence>
<gene>
    <name evidence="7" type="ORF">GPM918_LOCUS39566</name>
    <name evidence="8" type="ORF">SRO942_LOCUS40450</name>
</gene>
<keyword evidence="1" id="KW-1017">Isopeptide bond</keyword>
<comment type="caution">
    <text evidence="7">The sequence shown here is derived from an EMBL/GenBank/DDBJ whole genome shotgun (WGS) entry which is preliminary data.</text>
</comment>
<evidence type="ECO:0000313" key="9">
    <source>
        <dbReference type="Proteomes" id="UP000663829"/>
    </source>
</evidence>
<dbReference type="AlphaFoldDB" id="A0A815XH96"/>
<dbReference type="EMBL" id="CAJNOQ010027927">
    <property type="protein sequence ID" value="CAF1557487.1"/>
    <property type="molecule type" value="Genomic_DNA"/>
</dbReference>
<dbReference type="GO" id="GO:0042981">
    <property type="term" value="P:regulation of apoptotic process"/>
    <property type="evidence" value="ECO:0007669"/>
    <property type="project" value="InterPro"/>
</dbReference>
<keyword evidence="3" id="KW-0832">Ubl conjugation</keyword>
<keyword evidence="4" id="KW-0175">Coiled coil</keyword>